<dbReference type="GO" id="GO:0005634">
    <property type="term" value="C:nucleus"/>
    <property type="evidence" value="ECO:0007669"/>
    <property type="project" value="UniProtKB-SubCell"/>
</dbReference>
<name>A0A0A2KNZ2_PENIT</name>
<dbReference type="SMART" id="SM00906">
    <property type="entry name" value="Fungal_trans"/>
    <property type="match status" value="1"/>
</dbReference>
<dbReference type="OrthoDB" id="3990906at2759"/>
<feature type="region of interest" description="Disordered" evidence="6">
    <location>
        <begin position="86"/>
        <end position="112"/>
    </location>
</feature>
<gene>
    <name evidence="9" type="ORF">PITC_055990</name>
</gene>
<dbReference type="Proteomes" id="UP000030104">
    <property type="component" value="Unassembled WGS sequence"/>
</dbReference>
<evidence type="ECO:0000313" key="9">
    <source>
        <dbReference type="EMBL" id="KGO66065.1"/>
    </source>
</evidence>
<evidence type="ECO:0000313" key="10">
    <source>
        <dbReference type="Proteomes" id="UP000030104"/>
    </source>
</evidence>
<sequence>MVCSEKNWVSPFGLVNNPPLAPQQDPRREPWPVIVVMRKRSNAPEKNLAPNAELQATKRSADMRPEIAKYGYLEQLLKDSQELHDRRHRLKQESRSNRQEQSSGPQQVHGDAVTENTEPLAQSNLIGDKPWFQSNDASVVPLYISEATCAAFATRLCQSLTGTNTPTLHLPRSRYTDESTISSLLHTDVQWPGLVSAQLLVKTALGHIIPSFHLALKKDTLDMLHGVYQRGDFDNPSIKCKYFALFAIAQVFSTPHDLSDTSAVPGLAYFAKAWSLIQIVPERPSMIHIESLLLIAFFCQFLNRFHSAYLLIGNALRLGLSIGLNYNIPQTQNLHPVAREHRIRIWWTIYVLDRFWGSKSGFPVQIHNEDIHVDPPSISASETYHDQFSDGAYQVAAIELAKIIGDTTGEIYCRKISAETFLHHEQKLLTQLKQWVQSLPGHLRLSTKSPNSKHTVQMHLQFNFCVILAIRPVLLHVLSLKMKDQTKQSMDSISPILVTLSEACIHAARHSLALCVNEWTGGSLAIFGYSFPAFLFSAALILVISSLLPLGDPSDLASAETATEILKNLSLSDSLASRDLYERMQRVRQCLHDSSLYATPALSRGAADYVANTLPMTEELDSGSSRPHQSSNNLQSYIDPPEYLADPLFESNVPYLTTEMALHQPTMLDFLTQSHVDFGLLDPVEMFNDFDLPQWIWPLKVDHRAGIIVSAQRCQDLSLKVLKASPGSLHQPIRLNPYLLRVGYGGTTGPLSNIRQYASIYNAFHSFHDTLQGDDSLDDYGPKLLGMMLGSTVYIVDDPDLGLTAFGGNVAVQPRDAVRRRVYVAHMGVYVTISAGLVEEVSFDISLPMSLHSRVVPGSPDASFVVIWIETPGTGDDYAVDGGQLQRGIGGWNFVIS</sequence>
<dbReference type="HOGENOM" id="CLU_006926_1_1_1"/>
<reference evidence="9 10" key="1">
    <citation type="journal article" date="2015" name="Mol. Plant Microbe Interact.">
        <title>Genome, transcriptome, and functional analyses of Penicillium expansum provide new insights into secondary metabolism and pathogenicity.</title>
        <authorList>
            <person name="Ballester A.R."/>
            <person name="Marcet-Houben M."/>
            <person name="Levin E."/>
            <person name="Sela N."/>
            <person name="Selma-Lazaro C."/>
            <person name="Carmona L."/>
            <person name="Wisniewski M."/>
            <person name="Droby S."/>
            <person name="Gonzalez-Candelas L."/>
            <person name="Gabaldon T."/>
        </authorList>
    </citation>
    <scope>NUCLEOTIDE SEQUENCE [LARGE SCALE GENOMIC DNA]</scope>
    <source>
        <strain evidence="9 10">PHI-1</strain>
    </source>
</reference>
<dbReference type="InterPro" id="IPR043750">
    <property type="entry name" value="DUF5695"/>
</dbReference>
<keyword evidence="7" id="KW-1133">Transmembrane helix</keyword>
<dbReference type="PANTHER" id="PTHR47540">
    <property type="entry name" value="THIAMINE REPRESSIBLE GENES REGULATORY PROTEIN THI5"/>
    <property type="match status" value="1"/>
</dbReference>
<feature type="domain" description="Xylanolytic transcriptional activator regulatory" evidence="8">
    <location>
        <begin position="308"/>
        <end position="382"/>
    </location>
</feature>
<evidence type="ECO:0000256" key="7">
    <source>
        <dbReference type="SAM" id="Phobius"/>
    </source>
</evidence>
<dbReference type="CDD" id="cd12148">
    <property type="entry name" value="fungal_TF_MHR"/>
    <property type="match status" value="1"/>
</dbReference>
<keyword evidence="2" id="KW-0805">Transcription regulation</keyword>
<evidence type="ECO:0000256" key="5">
    <source>
        <dbReference type="ARBA" id="ARBA00023242"/>
    </source>
</evidence>
<dbReference type="EMBL" id="JQGA01001453">
    <property type="protein sequence ID" value="KGO66065.1"/>
    <property type="molecule type" value="Genomic_DNA"/>
</dbReference>
<evidence type="ECO:0000256" key="1">
    <source>
        <dbReference type="ARBA" id="ARBA00004123"/>
    </source>
</evidence>
<proteinExistence type="predicted"/>
<dbReference type="GO" id="GO:0006351">
    <property type="term" value="P:DNA-templated transcription"/>
    <property type="evidence" value="ECO:0007669"/>
    <property type="project" value="InterPro"/>
</dbReference>
<dbReference type="InterPro" id="IPR051711">
    <property type="entry name" value="Stress_Response_Reg"/>
</dbReference>
<keyword evidence="7" id="KW-0472">Membrane</keyword>
<dbReference type="PhylomeDB" id="A0A0A2KNZ2"/>
<keyword evidence="5" id="KW-0539">Nucleus</keyword>
<keyword evidence="7" id="KW-0812">Transmembrane</keyword>
<dbReference type="GO" id="GO:0045944">
    <property type="term" value="P:positive regulation of transcription by RNA polymerase II"/>
    <property type="evidence" value="ECO:0007669"/>
    <property type="project" value="TreeGrafter"/>
</dbReference>
<dbReference type="PANTHER" id="PTHR47540:SF6">
    <property type="entry name" value="ZN(II)2CYS6 TRANSCRIPTION FACTOR (EUROFUNG)"/>
    <property type="match status" value="1"/>
</dbReference>
<comment type="subcellular location">
    <subcellularLocation>
        <location evidence="1">Nucleus</location>
    </subcellularLocation>
</comment>
<organism evidence="9 10">
    <name type="scientific">Penicillium italicum</name>
    <name type="common">Blue mold</name>
    <dbReference type="NCBI Taxonomy" id="40296"/>
    <lineage>
        <taxon>Eukaryota</taxon>
        <taxon>Fungi</taxon>
        <taxon>Dikarya</taxon>
        <taxon>Ascomycota</taxon>
        <taxon>Pezizomycotina</taxon>
        <taxon>Eurotiomycetes</taxon>
        <taxon>Eurotiomycetidae</taxon>
        <taxon>Eurotiales</taxon>
        <taxon>Aspergillaceae</taxon>
        <taxon>Penicillium</taxon>
    </lineage>
</organism>
<dbReference type="InterPro" id="IPR007219">
    <property type="entry name" value="XnlR_reg_dom"/>
</dbReference>
<keyword evidence="4" id="KW-0804">Transcription</keyword>
<feature type="transmembrane region" description="Helical" evidence="7">
    <location>
        <begin position="460"/>
        <end position="480"/>
    </location>
</feature>
<feature type="transmembrane region" description="Helical" evidence="7">
    <location>
        <begin position="526"/>
        <end position="548"/>
    </location>
</feature>
<evidence type="ECO:0000256" key="2">
    <source>
        <dbReference type="ARBA" id="ARBA00023015"/>
    </source>
</evidence>
<feature type="compositionally biased region" description="Basic and acidic residues" evidence="6">
    <location>
        <begin position="86"/>
        <end position="98"/>
    </location>
</feature>
<keyword evidence="3" id="KW-0238">DNA-binding</keyword>
<dbReference type="Pfam" id="PF04082">
    <property type="entry name" value="Fungal_trans"/>
    <property type="match status" value="1"/>
</dbReference>
<dbReference type="GO" id="GO:0043565">
    <property type="term" value="F:sequence-specific DNA binding"/>
    <property type="evidence" value="ECO:0007669"/>
    <property type="project" value="TreeGrafter"/>
</dbReference>
<comment type="caution">
    <text evidence="9">The sequence shown here is derived from an EMBL/GenBank/DDBJ whole genome shotgun (WGS) entry which is preliminary data.</text>
</comment>
<dbReference type="Pfam" id="PF18951">
    <property type="entry name" value="DUF5695"/>
    <property type="match status" value="1"/>
</dbReference>
<keyword evidence="10" id="KW-1185">Reference proteome</keyword>
<protein>
    <submittedName>
        <fullName evidence="9">Transcription factor, fungi</fullName>
    </submittedName>
</protein>
<evidence type="ECO:0000256" key="3">
    <source>
        <dbReference type="ARBA" id="ARBA00023125"/>
    </source>
</evidence>
<dbReference type="AlphaFoldDB" id="A0A0A2KNZ2"/>
<dbReference type="GO" id="GO:0008270">
    <property type="term" value="F:zinc ion binding"/>
    <property type="evidence" value="ECO:0007669"/>
    <property type="project" value="InterPro"/>
</dbReference>
<evidence type="ECO:0000259" key="8">
    <source>
        <dbReference type="SMART" id="SM00906"/>
    </source>
</evidence>
<evidence type="ECO:0000256" key="6">
    <source>
        <dbReference type="SAM" id="MobiDB-lite"/>
    </source>
</evidence>
<evidence type="ECO:0000256" key="4">
    <source>
        <dbReference type="ARBA" id="ARBA00023163"/>
    </source>
</evidence>
<accession>A0A0A2KNZ2</accession>